<dbReference type="InterPro" id="IPR005467">
    <property type="entry name" value="His_kinase_dom"/>
</dbReference>
<dbReference type="Proteomes" id="UP000192917">
    <property type="component" value="Unassembled WGS sequence"/>
</dbReference>
<evidence type="ECO:0000313" key="12">
    <source>
        <dbReference type="EMBL" id="SMF80868.1"/>
    </source>
</evidence>
<dbReference type="PANTHER" id="PTHR41523:SF8">
    <property type="entry name" value="ETHYLENE RESPONSE SENSOR PROTEIN"/>
    <property type="match status" value="1"/>
</dbReference>
<evidence type="ECO:0000259" key="10">
    <source>
        <dbReference type="PROSITE" id="PS50109"/>
    </source>
</evidence>
<dbReference type="InterPro" id="IPR036890">
    <property type="entry name" value="HATPase_C_sf"/>
</dbReference>
<dbReference type="InterPro" id="IPR003594">
    <property type="entry name" value="HATPase_dom"/>
</dbReference>
<dbReference type="AlphaFoldDB" id="A0A1Y6CVW0"/>
<dbReference type="GO" id="GO:0000160">
    <property type="term" value="P:phosphorelay signal transduction system"/>
    <property type="evidence" value="ECO:0007669"/>
    <property type="project" value="InterPro"/>
</dbReference>
<dbReference type="PROSITE" id="PS50109">
    <property type="entry name" value="HIS_KIN"/>
    <property type="match status" value="1"/>
</dbReference>
<dbReference type="GO" id="GO:0005524">
    <property type="term" value="F:ATP binding"/>
    <property type="evidence" value="ECO:0007669"/>
    <property type="project" value="UniProtKB-KW"/>
</dbReference>
<evidence type="ECO:0000259" key="11">
    <source>
        <dbReference type="PROSITE" id="PS50110"/>
    </source>
</evidence>
<dbReference type="InterPro" id="IPR011006">
    <property type="entry name" value="CheY-like_superfamily"/>
</dbReference>
<gene>
    <name evidence="12" type="ORF">SAMN05428998_14224</name>
</gene>
<keyword evidence="5" id="KW-0547">Nucleotide-binding</keyword>
<dbReference type="EC" id="2.7.13.3" evidence="2"/>
<feature type="modified residue" description="4-aspartylphosphate" evidence="8">
    <location>
        <position position="56"/>
    </location>
</feature>
<dbReference type="GO" id="GO:0004673">
    <property type="term" value="F:protein histidine kinase activity"/>
    <property type="evidence" value="ECO:0007669"/>
    <property type="project" value="UniProtKB-EC"/>
</dbReference>
<dbReference type="Gene3D" id="3.30.450.20">
    <property type="entry name" value="PAS domain"/>
    <property type="match status" value="1"/>
</dbReference>
<dbReference type="InterPro" id="IPR004358">
    <property type="entry name" value="Sig_transdc_His_kin-like_C"/>
</dbReference>
<keyword evidence="7" id="KW-0067">ATP-binding</keyword>
<evidence type="ECO:0000313" key="13">
    <source>
        <dbReference type="Proteomes" id="UP000192917"/>
    </source>
</evidence>
<dbReference type="CDD" id="cd00156">
    <property type="entry name" value="REC"/>
    <property type="match status" value="1"/>
</dbReference>
<name>A0A1Y6CVW0_9PROT</name>
<dbReference type="PROSITE" id="PS50110">
    <property type="entry name" value="RESPONSE_REGULATORY"/>
    <property type="match status" value="1"/>
</dbReference>
<dbReference type="Gene3D" id="3.30.565.10">
    <property type="entry name" value="Histidine kinase-like ATPase, C-terminal domain"/>
    <property type="match status" value="1"/>
</dbReference>
<evidence type="ECO:0000256" key="4">
    <source>
        <dbReference type="ARBA" id="ARBA00022679"/>
    </source>
</evidence>
<evidence type="ECO:0000256" key="6">
    <source>
        <dbReference type="ARBA" id="ARBA00022777"/>
    </source>
</evidence>
<dbReference type="EMBL" id="FWZX01000042">
    <property type="protein sequence ID" value="SMF80868.1"/>
    <property type="molecule type" value="Genomic_DNA"/>
</dbReference>
<dbReference type="PANTHER" id="PTHR41523">
    <property type="entry name" value="TWO-COMPONENT SYSTEM SENSOR PROTEIN"/>
    <property type="match status" value="1"/>
</dbReference>
<keyword evidence="4" id="KW-0808">Transferase</keyword>
<dbReference type="PRINTS" id="PR00344">
    <property type="entry name" value="BCTRLSENSOR"/>
</dbReference>
<sequence length="345" mass="36842">MPYQGFRVLYIDDDPALARLVQKTLARRGYAVEHADSAESGLARLDAGGIDVIALDHYLPTGTGLDVLARLGEVPARPPVVYVTGSAETAVAVAALKAGACDYVPKAASEEFLELLGSAVDQAIDAARLMREKERAEREMREARERAELLLGEVNHRVSNSLALVAALVSMQAKAVTQPAARDALSETQARILAIAGIHRRLYTSEDVRIVELGGYLRSLIEDLEASMRSAGHGAAVRLEVENLAVATDKAVSIGVLLTELVTNAFKYAYPGTETGEVRIGFRALGPGRAELSVEDDGVGWNGEGRVQGTGLGSRIVRAMASNLGGVVCYAERERGTRVFLAFTL</sequence>
<protein>
    <recommendedName>
        <fullName evidence="2">histidine kinase</fullName>
        <ecNumber evidence="2">2.7.13.3</ecNumber>
    </recommendedName>
</protein>
<organism evidence="12 13">
    <name type="scientific">Tistlia consotensis USBA 355</name>
    <dbReference type="NCBI Taxonomy" id="560819"/>
    <lineage>
        <taxon>Bacteria</taxon>
        <taxon>Pseudomonadati</taxon>
        <taxon>Pseudomonadota</taxon>
        <taxon>Alphaproteobacteria</taxon>
        <taxon>Rhodospirillales</taxon>
        <taxon>Rhodovibrionaceae</taxon>
        <taxon>Tistlia</taxon>
    </lineage>
</organism>
<dbReference type="SMART" id="SM00448">
    <property type="entry name" value="REC"/>
    <property type="match status" value="1"/>
</dbReference>
<dbReference type="InterPro" id="IPR001789">
    <property type="entry name" value="Sig_transdc_resp-reg_receiver"/>
</dbReference>
<evidence type="ECO:0000256" key="7">
    <source>
        <dbReference type="ARBA" id="ARBA00022840"/>
    </source>
</evidence>
<dbReference type="InterPro" id="IPR011495">
    <property type="entry name" value="Sig_transdc_His_kin_sub2_dim/P"/>
</dbReference>
<keyword evidence="6 12" id="KW-0418">Kinase</keyword>
<dbReference type="Pfam" id="PF02518">
    <property type="entry name" value="HATPase_c"/>
    <property type="match status" value="1"/>
</dbReference>
<evidence type="ECO:0000256" key="9">
    <source>
        <dbReference type="SAM" id="Coils"/>
    </source>
</evidence>
<dbReference type="SMART" id="SM00387">
    <property type="entry name" value="HATPase_c"/>
    <property type="match status" value="1"/>
</dbReference>
<evidence type="ECO:0000256" key="1">
    <source>
        <dbReference type="ARBA" id="ARBA00000085"/>
    </source>
</evidence>
<dbReference type="Pfam" id="PF00072">
    <property type="entry name" value="Response_reg"/>
    <property type="match status" value="1"/>
</dbReference>
<dbReference type="SUPFAM" id="SSF52172">
    <property type="entry name" value="CheY-like"/>
    <property type="match status" value="1"/>
</dbReference>
<dbReference type="Gene3D" id="3.40.50.2300">
    <property type="match status" value="1"/>
</dbReference>
<evidence type="ECO:0000256" key="8">
    <source>
        <dbReference type="PROSITE-ProRule" id="PRU00169"/>
    </source>
</evidence>
<evidence type="ECO:0000256" key="5">
    <source>
        <dbReference type="ARBA" id="ARBA00022741"/>
    </source>
</evidence>
<feature type="domain" description="Histidine kinase" evidence="10">
    <location>
        <begin position="153"/>
        <end position="345"/>
    </location>
</feature>
<dbReference type="Pfam" id="PF07568">
    <property type="entry name" value="HisKA_2"/>
    <property type="match status" value="1"/>
</dbReference>
<proteinExistence type="predicted"/>
<reference evidence="12 13" key="1">
    <citation type="submission" date="2017-04" db="EMBL/GenBank/DDBJ databases">
        <authorList>
            <person name="Afonso C.L."/>
            <person name="Miller P.J."/>
            <person name="Scott M.A."/>
            <person name="Spackman E."/>
            <person name="Goraichik I."/>
            <person name="Dimitrov K.M."/>
            <person name="Suarez D.L."/>
            <person name="Swayne D.E."/>
        </authorList>
    </citation>
    <scope>NUCLEOTIDE SEQUENCE [LARGE SCALE GENOMIC DNA]</scope>
    <source>
        <strain evidence="12 13">USBA 355</strain>
    </source>
</reference>
<keyword evidence="13" id="KW-1185">Reference proteome</keyword>
<accession>A0A1Y6CVW0</accession>
<dbReference type="RefSeq" id="WP_085126555.1">
    <property type="nucleotide sequence ID" value="NZ_FWZX01000042.1"/>
</dbReference>
<evidence type="ECO:0000256" key="3">
    <source>
        <dbReference type="ARBA" id="ARBA00022553"/>
    </source>
</evidence>
<comment type="catalytic activity">
    <reaction evidence="1">
        <text>ATP + protein L-histidine = ADP + protein N-phospho-L-histidine.</text>
        <dbReference type="EC" id="2.7.13.3"/>
    </reaction>
</comment>
<feature type="domain" description="Response regulatory" evidence="11">
    <location>
        <begin position="7"/>
        <end position="121"/>
    </location>
</feature>
<evidence type="ECO:0000256" key="2">
    <source>
        <dbReference type="ARBA" id="ARBA00012438"/>
    </source>
</evidence>
<dbReference type="SUPFAM" id="SSF55874">
    <property type="entry name" value="ATPase domain of HSP90 chaperone/DNA topoisomerase II/histidine kinase"/>
    <property type="match status" value="1"/>
</dbReference>
<keyword evidence="9" id="KW-0175">Coiled coil</keyword>
<feature type="coiled-coil region" evidence="9">
    <location>
        <begin position="119"/>
        <end position="153"/>
    </location>
</feature>
<keyword evidence="3 8" id="KW-0597">Phosphoprotein</keyword>
<dbReference type="STRING" id="560819.SAMN05428998_14224"/>